<dbReference type="HOGENOM" id="CLU_048251_0_1_9"/>
<dbReference type="GO" id="GO:0008289">
    <property type="term" value="F:lipid binding"/>
    <property type="evidence" value="ECO:0007669"/>
    <property type="project" value="UniProtKB-KW"/>
</dbReference>
<proteinExistence type="predicted"/>
<dbReference type="OrthoDB" id="9780216at2"/>
<evidence type="ECO:0000256" key="1">
    <source>
        <dbReference type="ARBA" id="ARBA00023121"/>
    </source>
</evidence>
<dbReference type="KEGG" id="ddh:Desde_2259"/>
<reference evidence="2 3" key="2">
    <citation type="journal article" date="2015" name="J. Bacteriol.">
        <title>Genomic, proteomic, and biochemical analysis of the organohalide respiratory pathway in Desulfitobacterium dehalogenans.</title>
        <authorList>
            <person name="Kruse T."/>
            <person name="van de Pas B.A."/>
            <person name="Atteia A."/>
            <person name="Krab K."/>
            <person name="Hagen W.R."/>
            <person name="Goodwin L."/>
            <person name="Chain P."/>
            <person name="Boeren S."/>
            <person name="Maphosa F."/>
            <person name="Schraa G."/>
            <person name="de Vos W.M."/>
            <person name="van der Oost J."/>
            <person name="Smidt H."/>
            <person name="Stams A.J."/>
        </authorList>
    </citation>
    <scope>NUCLEOTIDE SEQUENCE [LARGE SCALE GENOMIC DNA]</scope>
    <source>
        <strain evidence="3">ATCC 51507 / DSM 9161 / JW/IU-DC1</strain>
    </source>
</reference>
<dbReference type="InterPro" id="IPR050270">
    <property type="entry name" value="DegV_domain_contain"/>
</dbReference>
<dbReference type="eggNOG" id="COG1307">
    <property type="taxonomic scope" value="Bacteria"/>
</dbReference>
<dbReference type="PANTHER" id="PTHR33434:SF2">
    <property type="entry name" value="FATTY ACID-BINDING PROTEIN TM_1468"/>
    <property type="match status" value="1"/>
</dbReference>
<dbReference type="Pfam" id="PF02645">
    <property type="entry name" value="DegV"/>
    <property type="match status" value="1"/>
</dbReference>
<gene>
    <name evidence="2" type="ordered locus">Desde_2259</name>
</gene>
<evidence type="ECO:0000313" key="3">
    <source>
        <dbReference type="Proteomes" id="UP000006053"/>
    </source>
</evidence>
<dbReference type="EMBL" id="CP003348">
    <property type="protein sequence ID" value="AFM00605.1"/>
    <property type="molecule type" value="Genomic_DNA"/>
</dbReference>
<organism evidence="2 3">
    <name type="scientific">Desulfitobacterium dehalogenans (strain ATCC 51507 / DSM 9161 / JW/IU-DC1)</name>
    <dbReference type="NCBI Taxonomy" id="756499"/>
    <lineage>
        <taxon>Bacteria</taxon>
        <taxon>Bacillati</taxon>
        <taxon>Bacillota</taxon>
        <taxon>Clostridia</taxon>
        <taxon>Eubacteriales</taxon>
        <taxon>Desulfitobacteriaceae</taxon>
        <taxon>Desulfitobacterium</taxon>
    </lineage>
</organism>
<dbReference type="Gene3D" id="3.30.1180.10">
    <property type="match status" value="1"/>
</dbReference>
<evidence type="ECO:0000313" key="2">
    <source>
        <dbReference type="EMBL" id="AFM00605.1"/>
    </source>
</evidence>
<reference evidence="3" key="1">
    <citation type="submission" date="2012-06" db="EMBL/GenBank/DDBJ databases">
        <title>Complete sequence of Desulfitobacterium dehalogenans ATCC 51507.</title>
        <authorList>
            <person name="Lucas S."/>
            <person name="Han J."/>
            <person name="Lapidus A."/>
            <person name="Cheng J.-F."/>
            <person name="Goodwin L."/>
            <person name="Pitluck S."/>
            <person name="Peters L."/>
            <person name="Ovchinnikova G."/>
            <person name="Teshima H."/>
            <person name="Detter J.C."/>
            <person name="Han C."/>
            <person name="Tapia R."/>
            <person name="Land M."/>
            <person name="Hauser L."/>
            <person name="Kyrpides N."/>
            <person name="Ivanova N."/>
            <person name="Pagani I."/>
            <person name="Kruse T."/>
            <person name="de Vos W.M."/>
            <person name="Smidt H."/>
            <person name="Woyke T."/>
        </authorList>
    </citation>
    <scope>NUCLEOTIDE SEQUENCE [LARGE SCALE GENOMIC DNA]</scope>
    <source>
        <strain evidence="3">ATCC 51507 / DSM 9161 / JW/IU-DC1</strain>
    </source>
</reference>
<dbReference type="SUPFAM" id="SSF82549">
    <property type="entry name" value="DAK1/DegV-like"/>
    <property type="match status" value="1"/>
</dbReference>
<dbReference type="Gene3D" id="3.40.50.10170">
    <property type="match status" value="1"/>
</dbReference>
<keyword evidence="3" id="KW-1185">Reference proteome</keyword>
<dbReference type="PANTHER" id="PTHR33434">
    <property type="entry name" value="DEGV DOMAIN-CONTAINING PROTEIN DR_1986-RELATED"/>
    <property type="match status" value="1"/>
</dbReference>
<protein>
    <submittedName>
        <fullName evidence="2">EDD domain protein, DegV family</fullName>
    </submittedName>
</protein>
<dbReference type="PROSITE" id="PS51482">
    <property type="entry name" value="DEGV"/>
    <property type="match status" value="1"/>
</dbReference>
<dbReference type="NCBIfam" id="TIGR00762">
    <property type="entry name" value="DegV"/>
    <property type="match status" value="1"/>
</dbReference>
<keyword evidence="1" id="KW-0446">Lipid-binding</keyword>
<accession>I4A9H0</accession>
<dbReference type="Proteomes" id="UP000006053">
    <property type="component" value="Chromosome"/>
</dbReference>
<dbReference type="AlphaFoldDB" id="I4A9H0"/>
<dbReference type="InterPro" id="IPR003797">
    <property type="entry name" value="DegV"/>
</dbReference>
<dbReference type="STRING" id="756499.Desde_2259"/>
<dbReference type="RefSeq" id="WP_014794091.1">
    <property type="nucleotide sequence ID" value="NC_018017.1"/>
</dbReference>
<dbReference type="InterPro" id="IPR043168">
    <property type="entry name" value="DegV_C"/>
</dbReference>
<sequence length="284" mass="31234">MKKTAIIMDSTGYLTSDIIKEYDIRVVTLNVNIGDETFQEIDLTNRSFFGKLEKISGSSTTSQPAVGAFLETYKSVLSEGYDEIISIHLSQKISGTYASAVMAKDLLENANIHIFDSGSSALGLGLLTWAAADWAREGFNAQEILGKLDTLRPLCELYFIVDTLEFLHRGGRIGGASALFGTLLQIKPILYFNSEGIIDVFEKVRSKNRALQRTYKELERALSSNKPHRIAVIHVGAETEAISIAEELSQKYQGQDIRIFEAGPVIATHVGPGALGLAFHPWPH</sequence>
<name>I4A9H0_DESDJ</name>